<dbReference type="EMBL" id="JACHIG010000010">
    <property type="protein sequence ID" value="MBB5034628.1"/>
    <property type="molecule type" value="Genomic_DNA"/>
</dbReference>
<name>A0A7W7YEC9_9BACT</name>
<dbReference type="Proteomes" id="UP000590740">
    <property type="component" value="Unassembled WGS sequence"/>
</dbReference>
<comment type="caution">
    <text evidence="1">The sequence shown here is derived from an EMBL/GenBank/DDBJ whole genome shotgun (WGS) entry which is preliminary data.</text>
</comment>
<proteinExistence type="predicted"/>
<reference evidence="1 2" key="1">
    <citation type="submission" date="2020-08" db="EMBL/GenBank/DDBJ databases">
        <title>Genomic Encyclopedia of Type Strains, Phase IV (KMG-IV): sequencing the most valuable type-strain genomes for metagenomic binning, comparative biology and taxonomic classification.</title>
        <authorList>
            <person name="Goeker M."/>
        </authorList>
    </citation>
    <scope>NUCLEOTIDE SEQUENCE [LARGE SCALE GENOMIC DNA]</scope>
    <source>
        <strain evidence="1 2">DSM 12252</strain>
    </source>
</reference>
<keyword evidence="2" id="KW-1185">Reference proteome</keyword>
<gene>
    <name evidence="1" type="ORF">HNQ65_004233</name>
</gene>
<dbReference type="AlphaFoldDB" id="A0A7W7YEC9"/>
<sequence>MLFDEDLRAPHAEYVLGFRGLEAKPFDKIPDFSRATDFDAYLASLTIAER</sequence>
<evidence type="ECO:0000313" key="2">
    <source>
        <dbReference type="Proteomes" id="UP000590740"/>
    </source>
</evidence>
<evidence type="ECO:0000313" key="1">
    <source>
        <dbReference type="EMBL" id="MBB5034628.1"/>
    </source>
</evidence>
<organism evidence="1 2">
    <name type="scientific">Prosthecobacter vanneervenii</name>
    <dbReference type="NCBI Taxonomy" id="48466"/>
    <lineage>
        <taxon>Bacteria</taxon>
        <taxon>Pseudomonadati</taxon>
        <taxon>Verrucomicrobiota</taxon>
        <taxon>Verrucomicrobiia</taxon>
        <taxon>Verrucomicrobiales</taxon>
        <taxon>Verrucomicrobiaceae</taxon>
        <taxon>Prosthecobacter</taxon>
    </lineage>
</organism>
<accession>A0A7W7YEC9</accession>
<protein>
    <submittedName>
        <fullName evidence="1">Uncharacterized protein</fullName>
    </submittedName>
</protein>